<feature type="transmembrane region" description="Helical" evidence="1">
    <location>
        <begin position="210"/>
        <end position="230"/>
    </location>
</feature>
<dbReference type="InterPro" id="IPR003675">
    <property type="entry name" value="Rce1/LyrA-like_dom"/>
</dbReference>
<feature type="transmembrane region" description="Helical" evidence="1">
    <location>
        <begin position="273"/>
        <end position="291"/>
    </location>
</feature>
<feature type="domain" description="CAAX prenyl protease 2/Lysostaphin resistance protein A-like" evidence="2">
    <location>
        <begin position="152"/>
        <end position="248"/>
    </location>
</feature>
<organism evidence="3">
    <name type="scientific">freshwater metagenome</name>
    <dbReference type="NCBI Taxonomy" id="449393"/>
    <lineage>
        <taxon>unclassified sequences</taxon>
        <taxon>metagenomes</taxon>
        <taxon>ecological metagenomes</taxon>
    </lineage>
</organism>
<keyword evidence="1" id="KW-1133">Transmembrane helix</keyword>
<feature type="transmembrane region" description="Helical" evidence="1">
    <location>
        <begin position="74"/>
        <end position="94"/>
    </location>
</feature>
<sequence>MFESPFVARQHVGDSASTSDYKPRIWRWLLGTAIIVIFWQAGGVALILAAAKFFGVPVEELETFPDVAPWKAAFITLISFVPLFFVVPFLYRLLLQLPFKRLITSREKVSFRRIWHGFIVMSALIVPLSAIDLFLNGEDYRYTFDLALFWPYLIIALTLLPIQTTAEEFFFRGWLLRWVSSGRLPIWLVVFINSSLFALPHMFNPEVKDYYLIAFIYFTSMGAMLTIATLRDKSLELAIGAHFANNFLTGVLVSYQDSALPSAALLMSGELDWIGSTVTAVLMVPLFLWLTRPRVESEQR</sequence>
<feature type="transmembrane region" description="Helical" evidence="1">
    <location>
        <begin position="186"/>
        <end position="204"/>
    </location>
</feature>
<dbReference type="PANTHER" id="PTHR39430:SF1">
    <property type="entry name" value="PROTEASE"/>
    <property type="match status" value="1"/>
</dbReference>
<dbReference type="GO" id="GO:0004175">
    <property type="term" value="F:endopeptidase activity"/>
    <property type="evidence" value="ECO:0007669"/>
    <property type="project" value="UniProtKB-ARBA"/>
</dbReference>
<reference evidence="3" key="1">
    <citation type="submission" date="2020-05" db="EMBL/GenBank/DDBJ databases">
        <authorList>
            <person name="Chiriac C."/>
            <person name="Salcher M."/>
            <person name="Ghai R."/>
            <person name="Kavagutti S V."/>
        </authorList>
    </citation>
    <scope>NUCLEOTIDE SEQUENCE</scope>
</reference>
<dbReference type="PANTHER" id="PTHR39430">
    <property type="entry name" value="MEMBRANE-ASSOCIATED PROTEASE-RELATED"/>
    <property type="match status" value="1"/>
</dbReference>
<gene>
    <name evidence="3" type="ORF">UFOPK1650_00212</name>
</gene>
<protein>
    <submittedName>
        <fullName evidence="3">Unannotated protein</fullName>
    </submittedName>
</protein>
<evidence type="ECO:0000259" key="2">
    <source>
        <dbReference type="Pfam" id="PF02517"/>
    </source>
</evidence>
<name>A0A6J6DC69_9ZZZZ</name>
<dbReference type="AlphaFoldDB" id="A0A6J6DC69"/>
<keyword evidence="1" id="KW-0812">Transmembrane</keyword>
<dbReference type="Pfam" id="PF02517">
    <property type="entry name" value="Rce1-like"/>
    <property type="match status" value="1"/>
</dbReference>
<evidence type="ECO:0000256" key="1">
    <source>
        <dbReference type="SAM" id="Phobius"/>
    </source>
</evidence>
<keyword evidence="1" id="KW-0472">Membrane</keyword>
<proteinExistence type="predicted"/>
<dbReference type="GO" id="GO:0080120">
    <property type="term" value="P:CAAX-box protein maturation"/>
    <property type="evidence" value="ECO:0007669"/>
    <property type="project" value="UniProtKB-ARBA"/>
</dbReference>
<evidence type="ECO:0000313" key="3">
    <source>
        <dbReference type="EMBL" id="CAB4561587.1"/>
    </source>
</evidence>
<accession>A0A6J6DC69</accession>
<feature type="transmembrane region" description="Helical" evidence="1">
    <location>
        <begin position="237"/>
        <end position="253"/>
    </location>
</feature>
<dbReference type="EMBL" id="CAEZTJ010000014">
    <property type="protein sequence ID" value="CAB4561587.1"/>
    <property type="molecule type" value="Genomic_DNA"/>
</dbReference>
<feature type="transmembrane region" description="Helical" evidence="1">
    <location>
        <begin position="114"/>
        <end position="135"/>
    </location>
</feature>
<feature type="transmembrane region" description="Helical" evidence="1">
    <location>
        <begin position="28"/>
        <end position="54"/>
    </location>
</feature>
<feature type="transmembrane region" description="Helical" evidence="1">
    <location>
        <begin position="147"/>
        <end position="166"/>
    </location>
</feature>